<keyword evidence="6" id="KW-0503">Monooxygenase</keyword>
<dbReference type="GO" id="GO:0020037">
    <property type="term" value="F:heme binding"/>
    <property type="evidence" value="ECO:0007669"/>
    <property type="project" value="InterPro"/>
</dbReference>
<keyword evidence="6" id="KW-0560">Oxidoreductase</keyword>
<evidence type="ECO:0000256" key="3">
    <source>
        <dbReference type="ARBA" id="ARBA00022617"/>
    </source>
</evidence>
<dbReference type="OrthoDB" id="1470350at2759"/>
<dbReference type="GO" id="GO:0005506">
    <property type="term" value="F:iron ion binding"/>
    <property type="evidence" value="ECO:0007669"/>
    <property type="project" value="InterPro"/>
</dbReference>
<dbReference type="EMBL" id="JAIZPD010000001">
    <property type="protein sequence ID" value="KAH0967873.1"/>
    <property type="molecule type" value="Genomic_DNA"/>
</dbReference>
<dbReference type="CDD" id="cd11040">
    <property type="entry name" value="CYP7_CYP8-like"/>
    <property type="match status" value="1"/>
</dbReference>
<evidence type="ECO:0000256" key="7">
    <source>
        <dbReference type="PIRSR" id="PIRSR602403-1"/>
    </source>
</evidence>
<dbReference type="Pfam" id="PF00067">
    <property type="entry name" value="p450"/>
    <property type="match status" value="1"/>
</dbReference>
<feature type="transmembrane region" description="Helical" evidence="8">
    <location>
        <begin position="26"/>
        <end position="52"/>
    </location>
</feature>
<evidence type="ECO:0000256" key="8">
    <source>
        <dbReference type="SAM" id="Phobius"/>
    </source>
</evidence>
<keyword evidence="5 7" id="KW-0408">Iron</keyword>
<reference evidence="9" key="1">
    <citation type="submission" date="2021-09" db="EMBL/GenBank/DDBJ databases">
        <title>A high-quality genome of the endoparasitic fungus Hirsutella rhossiliensis with a comparison of Hirsutella genomes reveals transposable elements contributing to genome size variation.</title>
        <authorList>
            <person name="Lin R."/>
            <person name="Jiao Y."/>
            <person name="Sun X."/>
            <person name="Ling J."/>
            <person name="Xie B."/>
            <person name="Cheng X."/>
        </authorList>
    </citation>
    <scope>NUCLEOTIDE SEQUENCE</scope>
    <source>
        <strain evidence="9">HR02</strain>
    </source>
</reference>
<evidence type="ECO:0000256" key="4">
    <source>
        <dbReference type="ARBA" id="ARBA00022723"/>
    </source>
</evidence>
<keyword evidence="8" id="KW-0812">Transmembrane</keyword>
<protein>
    <submittedName>
        <fullName evidence="9">Cytochrome p450 domain-containing protein</fullName>
    </submittedName>
</protein>
<name>A0A9P8N597_9HYPO</name>
<dbReference type="InterPro" id="IPR050529">
    <property type="entry name" value="CYP450_sterol_14alpha_dmase"/>
</dbReference>
<accession>A0A9P8N597</accession>
<evidence type="ECO:0000256" key="1">
    <source>
        <dbReference type="ARBA" id="ARBA00001971"/>
    </source>
</evidence>
<dbReference type="InterPro" id="IPR002403">
    <property type="entry name" value="Cyt_P450_E_grp-IV"/>
</dbReference>
<dbReference type="PANTHER" id="PTHR24304:SF2">
    <property type="entry name" value="24-HYDROXYCHOLESTEROL 7-ALPHA-HYDROXYLASE"/>
    <property type="match status" value="1"/>
</dbReference>
<evidence type="ECO:0000256" key="2">
    <source>
        <dbReference type="ARBA" id="ARBA00010617"/>
    </source>
</evidence>
<comment type="similarity">
    <text evidence="2">Belongs to the cytochrome P450 family.</text>
</comment>
<dbReference type="SUPFAM" id="SSF48264">
    <property type="entry name" value="Cytochrome P450"/>
    <property type="match status" value="1"/>
</dbReference>
<comment type="caution">
    <text evidence="9">The sequence shown here is derived from an EMBL/GenBank/DDBJ whole genome shotgun (WGS) entry which is preliminary data.</text>
</comment>
<keyword evidence="3 7" id="KW-0349">Heme</keyword>
<comment type="cofactor">
    <cofactor evidence="1 7">
        <name>heme</name>
        <dbReference type="ChEBI" id="CHEBI:30413"/>
    </cofactor>
</comment>
<dbReference type="InterPro" id="IPR001128">
    <property type="entry name" value="Cyt_P450"/>
</dbReference>
<evidence type="ECO:0000256" key="5">
    <source>
        <dbReference type="ARBA" id="ARBA00023004"/>
    </source>
</evidence>
<dbReference type="Proteomes" id="UP000824596">
    <property type="component" value="Unassembled WGS sequence"/>
</dbReference>
<dbReference type="Gene3D" id="1.10.630.10">
    <property type="entry name" value="Cytochrome P450"/>
    <property type="match status" value="1"/>
</dbReference>
<dbReference type="GO" id="GO:0016705">
    <property type="term" value="F:oxidoreductase activity, acting on paired donors, with incorporation or reduction of molecular oxygen"/>
    <property type="evidence" value="ECO:0007669"/>
    <property type="project" value="InterPro"/>
</dbReference>
<dbReference type="RefSeq" id="XP_044725386.1">
    <property type="nucleotide sequence ID" value="XM_044858986.1"/>
</dbReference>
<evidence type="ECO:0000256" key="6">
    <source>
        <dbReference type="ARBA" id="ARBA00023033"/>
    </source>
</evidence>
<dbReference type="GO" id="GO:0008395">
    <property type="term" value="F:steroid hydroxylase activity"/>
    <property type="evidence" value="ECO:0007669"/>
    <property type="project" value="TreeGrafter"/>
</dbReference>
<dbReference type="GeneID" id="68349644"/>
<gene>
    <name evidence="9" type="ORF">HRG_00515</name>
</gene>
<dbReference type="PANTHER" id="PTHR24304">
    <property type="entry name" value="CYTOCHROME P450 FAMILY 7"/>
    <property type="match status" value="1"/>
</dbReference>
<evidence type="ECO:0000313" key="9">
    <source>
        <dbReference type="EMBL" id="KAH0967873.1"/>
    </source>
</evidence>
<keyword evidence="10" id="KW-1185">Reference proteome</keyword>
<keyword evidence="8" id="KW-1133">Transmembrane helix</keyword>
<keyword evidence="8" id="KW-0472">Membrane</keyword>
<dbReference type="AlphaFoldDB" id="A0A9P8N597"/>
<organism evidence="9 10">
    <name type="scientific">Hirsutella rhossiliensis</name>
    <dbReference type="NCBI Taxonomy" id="111463"/>
    <lineage>
        <taxon>Eukaryota</taxon>
        <taxon>Fungi</taxon>
        <taxon>Dikarya</taxon>
        <taxon>Ascomycota</taxon>
        <taxon>Pezizomycotina</taxon>
        <taxon>Sordariomycetes</taxon>
        <taxon>Hypocreomycetidae</taxon>
        <taxon>Hypocreales</taxon>
        <taxon>Ophiocordycipitaceae</taxon>
        <taxon>Hirsutella</taxon>
    </lineage>
</organism>
<sequence>MSAEAVAGNVDLALRAFLLVSREHVILVRAIAVLFVPWICWRCWMFIVYPLLHPQNPRQLPYWIPIVGHGFAFFKNSPAVLGRADEHFGGSKELYSLCLFGETIYVVTDPRHTVEVYKNTKNLTFEEFVIGILKQTGMSKAGIQSVYNPLPETKPGFPNPNGDPLSVLVRQIHMHQAYPGENLDILDSHFVAWFDGHFRFPAIQKTCATYAFPRGESELQVPLWKFCSEIQVQAAGECYFGDTLSKILYQYPSFLTGKLNAALKKMQRALQKYFEIPQSQRRGQLWQVNTMEDELRAIGVLEKDIGILFFNIFWGINTNSRKTAFWILSYLLHHPSEMDAVREETANAFRGDQLVHLEYLYEQCPRLNNIWHETLRVYSHAVSARSIKKDTVIGGKLLREGRRVMIPFRMLHMDESVWGDDVGAFRPARFAGKTAELTKSPSWRPFGGGKSLCSGRYVAKHLTFMFTAMALRRFDMARVGDGPFPEGDIGKPALGMMSIKKDQDYTIRLSARQDEAVH</sequence>
<keyword evidence="4 7" id="KW-0479">Metal-binding</keyword>
<proteinExistence type="inferred from homology"/>
<feature type="binding site" description="axial binding residue" evidence="7">
    <location>
        <position position="453"/>
    </location>
    <ligand>
        <name>heme</name>
        <dbReference type="ChEBI" id="CHEBI:30413"/>
    </ligand>
    <ligandPart>
        <name>Fe</name>
        <dbReference type="ChEBI" id="CHEBI:18248"/>
    </ligandPart>
</feature>
<evidence type="ECO:0000313" key="10">
    <source>
        <dbReference type="Proteomes" id="UP000824596"/>
    </source>
</evidence>
<dbReference type="InterPro" id="IPR036396">
    <property type="entry name" value="Cyt_P450_sf"/>
</dbReference>
<dbReference type="PRINTS" id="PR00465">
    <property type="entry name" value="EP450IV"/>
</dbReference>